<dbReference type="AlphaFoldDB" id="A0A151H6D2"/>
<protein>
    <submittedName>
        <fullName evidence="1">Beta-COP</fullName>
    </submittedName>
</protein>
<evidence type="ECO:0000313" key="2">
    <source>
        <dbReference type="Proteomes" id="UP000075225"/>
    </source>
</evidence>
<evidence type="ECO:0000313" key="1">
    <source>
        <dbReference type="EMBL" id="KYK64937.1"/>
    </source>
</evidence>
<comment type="caution">
    <text evidence="1">The sequence shown here is derived from an EMBL/GenBank/DDBJ whole genome shotgun (WGS) entry which is preliminary data.</text>
</comment>
<feature type="non-terminal residue" evidence="1">
    <location>
        <position position="1"/>
    </location>
</feature>
<gene>
    <name evidence="1" type="ORF">TGPRC2_266990B</name>
</gene>
<proteinExistence type="predicted"/>
<dbReference type="EMBL" id="AHZP02002126">
    <property type="protein sequence ID" value="KYK64937.1"/>
    <property type="molecule type" value="Genomic_DNA"/>
</dbReference>
<sequence length="40" mass="4561">THRHSYVRRNAVMCVYSIVKNFGLDAIPAAIDQIEQMLLS</sequence>
<name>A0A151H6D2_TOXGO</name>
<dbReference type="VEuPathDB" id="ToxoDB:TGPRC2_266990B"/>
<feature type="non-terminal residue" evidence="1">
    <location>
        <position position="40"/>
    </location>
</feature>
<accession>A0A151H6D2</accession>
<organism evidence="1 2">
    <name type="scientific">Toxoplasma gondii TgCatPRC2</name>
    <dbReference type="NCBI Taxonomy" id="1130821"/>
    <lineage>
        <taxon>Eukaryota</taxon>
        <taxon>Sar</taxon>
        <taxon>Alveolata</taxon>
        <taxon>Apicomplexa</taxon>
        <taxon>Conoidasida</taxon>
        <taxon>Coccidia</taxon>
        <taxon>Eucoccidiorida</taxon>
        <taxon>Eimeriorina</taxon>
        <taxon>Sarcocystidae</taxon>
        <taxon>Toxoplasma</taxon>
    </lineage>
</organism>
<dbReference type="Proteomes" id="UP000075225">
    <property type="component" value="Unassembled WGS sequence"/>
</dbReference>
<reference evidence="2" key="1">
    <citation type="submission" date="2016-03" db="EMBL/GenBank/DDBJ databases">
        <authorList>
            <person name="Sibley D."/>
            <person name="Venepally P."/>
            <person name="Karamycheva S."/>
            <person name="Hadjithomas M."/>
            <person name="Khan A."/>
            <person name="Brunk B."/>
            <person name="Roos D."/>
            <person name="Caler E."/>
            <person name="Lorenzi H."/>
        </authorList>
    </citation>
    <scope>NUCLEOTIDE SEQUENCE [LARGE SCALE GENOMIC DNA]</scope>
    <source>
        <strain evidence="2">TgCatPRC2</strain>
    </source>
</reference>